<dbReference type="CDD" id="cd02025">
    <property type="entry name" value="PanK"/>
    <property type="match status" value="1"/>
</dbReference>
<comment type="similarity">
    <text evidence="4 14 15">Belongs to the prokaryotic pantothenate kinase family.</text>
</comment>
<keyword evidence="9 14" id="KW-0547">Nucleotide-binding</keyword>
<keyword evidence="11 14" id="KW-0067">ATP-binding</keyword>
<evidence type="ECO:0000256" key="12">
    <source>
        <dbReference type="ARBA" id="ARBA00022993"/>
    </source>
</evidence>
<gene>
    <name evidence="14 17" type="primary">coaA</name>
    <name evidence="17" type="ORF">JG30_02240</name>
</gene>
<evidence type="ECO:0000256" key="11">
    <source>
        <dbReference type="ARBA" id="ARBA00022840"/>
    </source>
</evidence>
<dbReference type="Gene3D" id="3.40.50.300">
    <property type="entry name" value="P-loop containing nucleotide triphosphate hydrolases"/>
    <property type="match status" value="1"/>
</dbReference>
<dbReference type="HOGENOM" id="CLU_053818_1_1_9"/>
<dbReference type="GO" id="GO:0005524">
    <property type="term" value="F:ATP binding"/>
    <property type="evidence" value="ECO:0007669"/>
    <property type="project" value="UniProtKB-UniRule"/>
</dbReference>
<dbReference type="InterPro" id="IPR004566">
    <property type="entry name" value="PanK"/>
</dbReference>
<dbReference type="SUPFAM" id="SSF52540">
    <property type="entry name" value="P-loop containing nucleoside triphosphate hydrolases"/>
    <property type="match status" value="1"/>
</dbReference>
<name>A0A0F4LVX3_9LACO</name>
<evidence type="ECO:0000313" key="18">
    <source>
        <dbReference type="Proteomes" id="UP000033558"/>
    </source>
</evidence>
<comment type="pathway">
    <text evidence="3 14 15">Cofactor biosynthesis; coenzyme A biosynthesis; CoA from (R)-pantothenate: step 1/5.</text>
</comment>
<reference evidence="17 18" key="1">
    <citation type="submission" date="2015-01" db="EMBL/GenBank/DDBJ databases">
        <title>Comparative genomics of the lactic acid bacteria isolated from the honey bee gut.</title>
        <authorList>
            <person name="Ellegaard K.M."/>
            <person name="Tamarit D."/>
            <person name="Javelind E."/>
            <person name="Olofsson T."/>
            <person name="Andersson S.G."/>
            <person name="Vasquez A."/>
        </authorList>
    </citation>
    <scope>NUCLEOTIDE SEQUENCE [LARGE SCALE GENOMIC DNA]</scope>
    <source>
        <strain evidence="17 18">Bin4</strain>
    </source>
</reference>
<dbReference type="InterPro" id="IPR027417">
    <property type="entry name" value="P-loop_NTPase"/>
</dbReference>
<dbReference type="Pfam" id="PF00485">
    <property type="entry name" value="PRK"/>
    <property type="match status" value="1"/>
</dbReference>
<dbReference type="GO" id="GO:0015937">
    <property type="term" value="P:coenzyme A biosynthetic process"/>
    <property type="evidence" value="ECO:0007669"/>
    <property type="project" value="UniProtKB-UniRule"/>
</dbReference>
<dbReference type="EMBL" id="JXJQ01000003">
    <property type="protein sequence ID" value="KJY62775.1"/>
    <property type="molecule type" value="Genomic_DNA"/>
</dbReference>
<comment type="catalytic activity">
    <reaction evidence="1 14 15">
        <text>(R)-pantothenate + ATP = (R)-4'-phosphopantothenate + ADP + H(+)</text>
        <dbReference type="Rhea" id="RHEA:16373"/>
        <dbReference type="ChEBI" id="CHEBI:10986"/>
        <dbReference type="ChEBI" id="CHEBI:15378"/>
        <dbReference type="ChEBI" id="CHEBI:29032"/>
        <dbReference type="ChEBI" id="CHEBI:30616"/>
        <dbReference type="ChEBI" id="CHEBI:456216"/>
        <dbReference type="EC" id="2.7.1.33"/>
    </reaction>
</comment>
<evidence type="ECO:0000256" key="1">
    <source>
        <dbReference type="ARBA" id="ARBA00001206"/>
    </source>
</evidence>
<evidence type="ECO:0000256" key="10">
    <source>
        <dbReference type="ARBA" id="ARBA00022777"/>
    </source>
</evidence>
<keyword evidence="7 14" id="KW-0963">Cytoplasm</keyword>
<dbReference type="UniPathway" id="UPA00241">
    <property type="reaction ID" value="UER00352"/>
</dbReference>
<dbReference type="STRING" id="1218492.JG30_02240"/>
<evidence type="ECO:0000256" key="3">
    <source>
        <dbReference type="ARBA" id="ARBA00005225"/>
    </source>
</evidence>
<evidence type="ECO:0000313" key="17">
    <source>
        <dbReference type="EMBL" id="KJY62775.1"/>
    </source>
</evidence>
<dbReference type="RefSeq" id="WP_046315455.1">
    <property type="nucleotide sequence ID" value="NZ_JAMBJK010000010.1"/>
</dbReference>
<organism evidence="17 18">
    <name type="scientific">Bombilactobacillus mellifer</name>
    <dbReference type="NCBI Taxonomy" id="1218492"/>
    <lineage>
        <taxon>Bacteria</taxon>
        <taxon>Bacillati</taxon>
        <taxon>Bacillota</taxon>
        <taxon>Bacilli</taxon>
        <taxon>Lactobacillales</taxon>
        <taxon>Lactobacillaceae</taxon>
        <taxon>Bombilactobacillus</taxon>
    </lineage>
</organism>
<keyword evidence="18" id="KW-1185">Reference proteome</keyword>
<dbReference type="InterPro" id="IPR006083">
    <property type="entry name" value="PRK/URK"/>
</dbReference>
<evidence type="ECO:0000259" key="16">
    <source>
        <dbReference type="Pfam" id="PF00485"/>
    </source>
</evidence>
<dbReference type="GO" id="GO:0004594">
    <property type="term" value="F:pantothenate kinase activity"/>
    <property type="evidence" value="ECO:0007669"/>
    <property type="project" value="UniProtKB-UniRule"/>
</dbReference>
<feature type="binding site" evidence="14">
    <location>
        <begin position="90"/>
        <end position="97"/>
    </location>
    <ligand>
        <name>ATP</name>
        <dbReference type="ChEBI" id="CHEBI:30616"/>
    </ligand>
</feature>
<feature type="domain" description="Phosphoribulokinase/uridine kinase" evidence="16">
    <location>
        <begin position="85"/>
        <end position="233"/>
    </location>
</feature>
<evidence type="ECO:0000256" key="4">
    <source>
        <dbReference type="ARBA" id="ARBA00006087"/>
    </source>
</evidence>
<dbReference type="PIRSF" id="PIRSF000545">
    <property type="entry name" value="Pantothenate_kin"/>
    <property type="match status" value="1"/>
</dbReference>
<dbReference type="PATRIC" id="fig|1218492.5.peg.336"/>
<keyword evidence="10 14" id="KW-0418">Kinase</keyword>
<dbReference type="GO" id="GO:0005737">
    <property type="term" value="C:cytoplasm"/>
    <property type="evidence" value="ECO:0007669"/>
    <property type="project" value="UniProtKB-SubCell"/>
</dbReference>
<proteinExistence type="inferred from homology"/>
<keyword evidence="8 14" id="KW-0808">Transferase</keyword>
<protein>
    <recommendedName>
        <fullName evidence="6 14">Pantothenate kinase</fullName>
        <ecNumber evidence="5 14">2.7.1.33</ecNumber>
    </recommendedName>
    <alternativeName>
        <fullName evidence="13 14">Pantothenic acid kinase</fullName>
    </alternativeName>
</protein>
<comment type="caution">
    <text evidence="17">The sequence shown here is derived from an EMBL/GenBank/DDBJ whole genome shotgun (WGS) entry which is preliminary data.</text>
</comment>
<comment type="subcellular location">
    <subcellularLocation>
        <location evidence="2 14 15">Cytoplasm</location>
    </subcellularLocation>
</comment>
<dbReference type="HAMAP" id="MF_00215">
    <property type="entry name" value="Pantothen_kinase_1"/>
    <property type="match status" value="1"/>
</dbReference>
<keyword evidence="12 14" id="KW-0173">Coenzyme A biosynthesis</keyword>
<sequence>MPELMNYNCYSREEWSHFHGQYFHNITDADLEQIKSVDDEVSLTDVQQIYSPIRHLLHLYLLNYQQLSQAKAQFLGQKPHKIPFIIGISGSVAVGKSTTARLLKVMLQRTYPQYKIEQITTDGFLYPNQELQRRGILQEKGFPWSYDNQKLLQFLEDVKANRHPVAYPSYSHENYDIVANQTNLIDDPDILIMEGINVLQLPQNQQIYVSDYFDFAIYVDADPQLIEQWYIHRFKGFLKAQQKHPDPQNYYYQYLQRPPQDVMAMAHRVWREVNYKNLVEYIAPTMSRADLILHKTTGHVIDQVLLKKY</sequence>
<evidence type="ECO:0000256" key="5">
    <source>
        <dbReference type="ARBA" id="ARBA00012102"/>
    </source>
</evidence>
<dbReference type="Proteomes" id="UP000033558">
    <property type="component" value="Unassembled WGS sequence"/>
</dbReference>
<dbReference type="NCBIfam" id="TIGR00554">
    <property type="entry name" value="panK_bact"/>
    <property type="match status" value="1"/>
</dbReference>
<evidence type="ECO:0000256" key="14">
    <source>
        <dbReference type="HAMAP-Rule" id="MF_00215"/>
    </source>
</evidence>
<evidence type="ECO:0000256" key="15">
    <source>
        <dbReference type="RuleBase" id="RU003530"/>
    </source>
</evidence>
<accession>A0A0F4LVX3</accession>
<dbReference type="AlphaFoldDB" id="A0A0F4LVX3"/>
<evidence type="ECO:0000256" key="9">
    <source>
        <dbReference type="ARBA" id="ARBA00022741"/>
    </source>
</evidence>
<evidence type="ECO:0000256" key="8">
    <source>
        <dbReference type="ARBA" id="ARBA00022679"/>
    </source>
</evidence>
<dbReference type="OrthoDB" id="1550976at2"/>
<dbReference type="EC" id="2.7.1.33" evidence="5 14"/>
<evidence type="ECO:0000256" key="2">
    <source>
        <dbReference type="ARBA" id="ARBA00004496"/>
    </source>
</evidence>
<evidence type="ECO:0000256" key="7">
    <source>
        <dbReference type="ARBA" id="ARBA00022490"/>
    </source>
</evidence>
<evidence type="ECO:0000256" key="13">
    <source>
        <dbReference type="ARBA" id="ARBA00032866"/>
    </source>
</evidence>
<evidence type="ECO:0000256" key="6">
    <source>
        <dbReference type="ARBA" id="ARBA00015080"/>
    </source>
</evidence>
<dbReference type="PANTHER" id="PTHR10285">
    <property type="entry name" value="URIDINE KINASE"/>
    <property type="match status" value="1"/>
</dbReference>